<dbReference type="SMART" id="SM00530">
    <property type="entry name" value="HTH_XRE"/>
    <property type="match status" value="1"/>
</dbReference>
<dbReference type="RefSeq" id="WP_203951320.1">
    <property type="nucleotide sequence ID" value="NZ_BOOO01000003.1"/>
</dbReference>
<dbReference type="Gene3D" id="1.10.260.40">
    <property type="entry name" value="lambda repressor-like DNA-binding domains"/>
    <property type="match status" value="1"/>
</dbReference>
<keyword evidence="4" id="KW-1185">Reference proteome</keyword>
<dbReference type="InterPro" id="IPR043917">
    <property type="entry name" value="DUF5753"/>
</dbReference>
<dbReference type="PROSITE" id="PS50943">
    <property type="entry name" value="HTH_CROC1"/>
    <property type="match status" value="1"/>
</dbReference>
<organism evidence="3 4">
    <name type="scientific">Planotetraspora mira</name>
    <dbReference type="NCBI Taxonomy" id="58121"/>
    <lineage>
        <taxon>Bacteria</taxon>
        <taxon>Bacillati</taxon>
        <taxon>Actinomycetota</taxon>
        <taxon>Actinomycetes</taxon>
        <taxon>Streptosporangiales</taxon>
        <taxon>Streptosporangiaceae</taxon>
        <taxon>Planotetraspora</taxon>
    </lineage>
</organism>
<evidence type="ECO:0000313" key="4">
    <source>
        <dbReference type="Proteomes" id="UP000650628"/>
    </source>
</evidence>
<dbReference type="GO" id="GO:0003677">
    <property type="term" value="F:DNA binding"/>
    <property type="evidence" value="ECO:0007669"/>
    <property type="project" value="InterPro"/>
</dbReference>
<dbReference type="AlphaFoldDB" id="A0A8J3X4M9"/>
<dbReference type="SUPFAM" id="SSF47413">
    <property type="entry name" value="lambda repressor-like DNA-binding domains"/>
    <property type="match status" value="1"/>
</dbReference>
<gene>
    <name evidence="3" type="ORF">Pmi06nite_06730</name>
</gene>
<dbReference type="EMBL" id="BOOO01000003">
    <property type="protein sequence ID" value="GII27231.1"/>
    <property type="molecule type" value="Genomic_DNA"/>
</dbReference>
<accession>A0A8J3X4M9</accession>
<evidence type="ECO:0000259" key="2">
    <source>
        <dbReference type="PROSITE" id="PS50943"/>
    </source>
</evidence>
<protein>
    <submittedName>
        <fullName evidence="3">Transcriptional regulator</fullName>
    </submittedName>
</protein>
<dbReference type="CDD" id="cd00093">
    <property type="entry name" value="HTH_XRE"/>
    <property type="match status" value="1"/>
</dbReference>
<evidence type="ECO:0000256" key="1">
    <source>
        <dbReference type="SAM" id="MobiDB-lite"/>
    </source>
</evidence>
<name>A0A8J3X4M9_9ACTN</name>
<dbReference type="Pfam" id="PF19054">
    <property type="entry name" value="DUF5753"/>
    <property type="match status" value="1"/>
</dbReference>
<reference evidence="3 4" key="1">
    <citation type="submission" date="2021-01" db="EMBL/GenBank/DDBJ databases">
        <title>Whole genome shotgun sequence of Planotetraspora mira NBRC 15435.</title>
        <authorList>
            <person name="Komaki H."/>
            <person name="Tamura T."/>
        </authorList>
    </citation>
    <scope>NUCLEOTIDE SEQUENCE [LARGE SCALE GENOMIC DNA]</scope>
    <source>
        <strain evidence="3 4">NBRC 15435</strain>
    </source>
</reference>
<dbReference type="InterPro" id="IPR010982">
    <property type="entry name" value="Lambda_DNA-bd_dom_sf"/>
</dbReference>
<feature type="domain" description="HTH cro/C1-type" evidence="2">
    <location>
        <begin position="15"/>
        <end position="51"/>
    </location>
</feature>
<proteinExistence type="predicted"/>
<comment type="caution">
    <text evidence="3">The sequence shown here is derived from an EMBL/GenBank/DDBJ whole genome shotgun (WGS) entry which is preliminary data.</text>
</comment>
<dbReference type="Proteomes" id="UP000650628">
    <property type="component" value="Unassembled WGS sequence"/>
</dbReference>
<dbReference type="Pfam" id="PF13560">
    <property type="entry name" value="HTH_31"/>
    <property type="match status" value="1"/>
</dbReference>
<sequence length="311" mass="35297">MSGFQQARVDLGVHLRQLREAAHLSGKDLAERLGWQPSKVSRIENARQTATEDDVVVWAQAVQAGPETFDGLIEQAVGLQAHQDTWRQRHKSGLAALQEDVKDLESRTRLLRVFEPGLVIGLLQTAEYARHIFSKVRRLYDTTDDIDAAIRVRMQRQEILYDPGRRFRFVMPESALRYRLAPLEVMRGQLDRLLAVTTLPNVEFGIIPFEAPLPAALVNSFYIYNDSTVGVPTRTKDLLLRDPDDVAFYAQAFEELCEVASFHEAARAVIVGVIDEGLGRHREHARDHALDHSRDHGRDHGRERIREQSPG</sequence>
<evidence type="ECO:0000313" key="3">
    <source>
        <dbReference type="EMBL" id="GII27231.1"/>
    </source>
</evidence>
<dbReference type="InterPro" id="IPR001387">
    <property type="entry name" value="Cro/C1-type_HTH"/>
</dbReference>
<feature type="region of interest" description="Disordered" evidence="1">
    <location>
        <begin position="284"/>
        <end position="311"/>
    </location>
</feature>